<dbReference type="Proteomes" id="UP000009183">
    <property type="component" value="Chromosome 16"/>
</dbReference>
<sequence>MEILIVSYIALHIIAESMKLSIANVEYFLMKSLLVSSRAFSKVCRNLFSCILEINSPYLFVAFELWPLFCFLFIFSFQSTP</sequence>
<organism evidence="2 3">
    <name type="scientific">Vitis vinifera</name>
    <name type="common">Grape</name>
    <dbReference type="NCBI Taxonomy" id="29760"/>
    <lineage>
        <taxon>Eukaryota</taxon>
        <taxon>Viridiplantae</taxon>
        <taxon>Streptophyta</taxon>
        <taxon>Embryophyta</taxon>
        <taxon>Tracheophyta</taxon>
        <taxon>Spermatophyta</taxon>
        <taxon>Magnoliopsida</taxon>
        <taxon>eudicotyledons</taxon>
        <taxon>Gunneridae</taxon>
        <taxon>Pentapetalae</taxon>
        <taxon>rosids</taxon>
        <taxon>Vitales</taxon>
        <taxon>Vitaceae</taxon>
        <taxon>Viteae</taxon>
        <taxon>Vitis</taxon>
    </lineage>
</organism>
<dbReference type="EMBL" id="FN595750">
    <property type="protein sequence ID" value="CBI26521.3"/>
    <property type="molecule type" value="Genomic_DNA"/>
</dbReference>
<dbReference type="PaxDb" id="29760-VIT_16s0039g02050.t01"/>
<gene>
    <name evidence="2" type="ordered locus">VIT_16s0039g02050</name>
</gene>
<keyword evidence="1" id="KW-0472">Membrane</keyword>
<keyword evidence="3" id="KW-1185">Reference proteome</keyword>
<dbReference type="HOGENOM" id="CLU_2578739_0_0_1"/>
<dbReference type="AlphaFoldDB" id="D7T7Q0"/>
<keyword evidence="1" id="KW-0812">Transmembrane</keyword>
<accession>D7T7Q0</accession>
<protein>
    <submittedName>
        <fullName evidence="2">Uncharacterized protein</fullName>
    </submittedName>
</protein>
<reference evidence="3" key="1">
    <citation type="journal article" date="2007" name="Nature">
        <title>The grapevine genome sequence suggests ancestral hexaploidization in major angiosperm phyla.</title>
        <authorList>
            <consortium name="The French-Italian Public Consortium for Grapevine Genome Characterization."/>
            <person name="Jaillon O."/>
            <person name="Aury J.-M."/>
            <person name="Noel B."/>
            <person name="Policriti A."/>
            <person name="Clepet C."/>
            <person name="Casagrande A."/>
            <person name="Choisne N."/>
            <person name="Aubourg S."/>
            <person name="Vitulo N."/>
            <person name="Jubin C."/>
            <person name="Vezzi A."/>
            <person name="Legeai F."/>
            <person name="Hugueney P."/>
            <person name="Dasilva C."/>
            <person name="Horner D."/>
            <person name="Mica E."/>
            <person name="Jublot D."/>
            <person name="Poulain J."/>
            <person name="Bruyere C."/>
            <person name="Billault A."/>
            <person name="Segurens B."/>
            <person name="Gouyvenoux M."/>
            <person name="Ugarte E."/>
            <person name="Cattonaro F."/>
            <person name="Anthouard V."/>
            <person name="Vico V."/>
            <person name="Del Fabbro C."/>
            <person name="Alaux M."/>
            <person name="Di Gaspero G."/>
            <person name="Dumas V."/>
            <person name="Felice N."/>
            <person name="Paillard S."/>
            <person name="Juman I."/>
            <person name="Moroldo M."/>
            <person name="Scalabrin S."/>
            <person name="Canaguier A."/>
            <person name="Le Clainche I."/>
            <person name="Malacrida G."/>
            <person name="Durand E."/>
            <person name="Pesole G."/>
            <person name="Laucou V."/>
            <person name="Chatelet P."/>
            <person name="Merdinoglu D."/>
            <person name="Delledonne M."/>
            <person name="Pezzotti M."/>
            <person name="Lecharny A."/>
            <person name="Scarpelli C."/>
            <person name="Artiguenave F."/>
            <person name="Pe M.E."/>
            <person name="Valle G."/>
            <person name="Morgante M."/>
            <person name="Caboche M."/>
            <person name="Adam-Blondon A.-F."/>
            <person name="Weissenbach J."/>
            <person name="Quetier F."/>
            <person name="Wincker P."/>
        </authorList>
    </citation>
    <scope>NUCLEOTIDE SEQUENCE [LARGE SCALE GENOMIC DNA]</scope>
    <source>
        <strain evidence="3">cv. Pinot noir / PN40024</strain>
    </source>
</reference>
<name>D7T7Q0_VITVI</name>
<evidence type="ECO:0000256" key="1">
    <source>
        <dbReference type="SAM" id="Phobius"/>
    </source>
</evidence>
<dbReference type="InParanoid" id="D7T7Q0"/>
<feature type="transmembrane region" description="Helical" evidence="1">
    <location>
        <begin position="58"/>
        <end position="77"/>
    </location>
</feature>
<keyword evidence="1" id="KW-1133">Transmembrane helix</keyword>
<proteinExistence type="predicted"/>
<evidence type="ECO:0000313" key="3">
    <source>
        <dbReference type="Proteomes" id="UP000009183"/>
    </source>
</evidence>
<evidence type="ECO:0000313" key="2">
    <source>
        <dbReference type="EMBL" id="CBI26521.3"/>
    </source>
</evidence>